<dbReference type="PANTHER" id="PTHR11767">
    <property type="entry name" value="INWARD RECTIFIER POTASSIUM CHANNEL"/>
    <property type="match status" value="1"/>
</dbReference>
<dbReference type="GO" id="GO:0034765">
    <property type="term" value="P:regulation of monoatomic ion transmembrane transport"/>
    <property type="evidence" value="ECO:0007669"/>
    <property type="project" value="TreeGrafter"/>
</dbReference>
<keyword evidence="7 8" id="KW-0812">Transmembrane</keyword>
<dbReference type="InterPro" id="IPR016449">
    <property type="entry name" value="K_chnl_inward-rec_Kir"/>
</dbReference>
<accession>K0QYQ9</accession>
<evidence type="ECO:0000256" key="4">
    <source>
        <dbReference type="ARBA" id="ARBA00022958"/>
    </source>
</evidence>
<dbReference type="EMBL" id="AGNL01050313">
    <property type="protein sequence ID" value="EJK44005.1"/>
    <property type="molecule type" value="Genomic_DNA"/>
</dbReference>
<evidence type="ECO:0000313" key="10">
    <source>
        <dbReference type="Proteomes" id="UP000266841"/>
    </source>
</evidence>
<dbReference type="GO" id="GO:0005886">
    <property type="term" value="C:plasma membrane"/>
    <property type="evidence" value="ECO:0007669"/>
    <property type="project" value="TreeGrafter"/>
</dbReference>
<evidence type="ECO:0000256" key="1">
    <source>
        <dbReference type="ARBA" id="ARBA00022448"/>
    </source>
</evidence>
<evidence type="ECO:0000256" key="8">
    <source>
        <dbReference type="SAM" id="Phobius"/>
    </source>
</evidence>
<keyword evidence="1 7" id="KW-0813">Transport</keyword>
<evidence type="ECO:0000256" key="6">
    <source>
        <dbReference type="ARBA" id="ARBA00023303"/>
    </source>
</evidence>
<dbReference type="OrthoDB" id="273257at2759"/>
<reference evidence="9 10" key="1">
    <citation type="journal article" date="2012" name="Genome Biol.">
        <title>Genome and low-iron response of an oceanic diatom adapted to chronic iron limitation.</title>
        <authorList>
            <person name="Lommer M."/>
            <person name="Specht M."/>
            <person name="Roy A.S."/>
            <person name="Kraemer L."/>
            <person name="Andreson R."/>
            <person name="Gutowska M.A."/>
            <person name="Wolf J."/>
            <person name="Bergner S.V."/>
            <person name="Schilhabel M.B."/>
            <person name="Klostermeier U.C."/>
            <person name="Beiko R.G."/>
            <person name="Rosenstiel P."/>
            <person name="Hippler M."/>
            <person name="Laroche J."/>
        </authorList>
    </citation>
    <scope>NUCLEOTIDE SEQUENCE [LARGE SCALE GENOMIC DNA]</scope>
    <source>
        <strain evidence="9 10">CCMP1005</strain>
    </source>
</reference>
<comment type="similarity">
    <text evidence="7">Belongs to the inward rectifier-type potassium channel (TC 1.A.2.1) family.</text>
</comment>
<evidence type="ECO:0000256" key="5">
    <source>
        <dbReference type="ARBA" id="ARBA00023065"/>
    </source>
</evidence>
<proteinExistence type="inferred from homology"/>
<keyword evidence="3 7" id="KW-0851">Voltage-gated channel</keyword>
<keyword evidence="2 7" id="KW-0633">Potassium transport</keyword>
<keyword evidence="10" id="KW-1185">Reference proteome</keyword>
<organism evidence="9 10">
    <name type="scientific">Thalassiosira oceanica</name>
    <name type="common">Marine diatom</name>
    <dbReference type="NCBI Taxonomy" id="159749"/>
    <lineage>
        <taxon>Eukaryota</taxon>
        <taxon>Sar</taxon>
        <taxon>Stramenopiles</taxon>
        <taxon>Ochrophyta</taxon>
        <taxon>Bacillariophyta</taxon>
        <taxon>Coscinodiscophyceae</taxon>
        <taxon>Thalassiosirophycidae</taxon>
        <taxon>Thalassiosirales</taxon>
        <taxon>Thalassiosiraceae</taxon>
        <taxon>Thalassiosira</taxon>
    </lineage>
</organism>
<dbReference type="Gene3D" id="1.10.287.70">
    <property type="match status" value="1"/>
</dbReference>
<dbReference type="PANTHER" id="PTHR11767:SF102">
    <property type="entry name" value="INWARDLY RECTIFYING POTASSIUM CHANNEL 1, ISOFORM F"/>
    <property type="match status" value="1"/>
</dbReference>
<evidence type="ECO:0000256" key="7">
    <source>
        <dbReference type="RuleBase" id="RU003822"/>
    </source>
</evidence>
<dbReference type="GO" id="GO:0005242">
    <property type="term" value="F:inward rectifier potassium channel activity"/>
    <property type="evidence" value="ECO:0007669"/>
    <property type="project" value="InterPro"/>
</dbReference>
<feature type="transmembrane region" description="Helical" evidence="8">
    <location>
        <begin position="32"/>
        <end position="65"/>
    </location>
</feature>
<dbReference type="SUPFAM" id="SSF81324">
    <property type="entry name" value="Voltage-gated potassium channels"/>
    <property type="match status" value="1"/>
</dbReference>
<evidence type="ECO:0000256" key="3">
    <source>
        <dbReference type="ARBA" id="ARBA00022882"/>
    </source>
</evidence>
<keyword evidence="4 7" id="KW-0630">Potassium</keyword>
<dbReference type="GO" id="GO:0034702">
    <property type="term" value="C:monoatomic ion channel complex"/>
    <property type="evidence" value="ECO:0007669"/>
    <property type="project" value="UniProtKB-KW"/>
</dbReference>
<keyword evidence="8" id="KW-1133">Transmembrane helix</keyword>
<evidence type="ECO:0000313" key="9">
    <source>
        <dbReference type="EMBL" id="EJK44005.1"/>
    </source>
</evidence>
<name>K0QYQ9_THAOC</name>
<keyword evidence="5 7" id="KW-0406">Ion transport</keyword>
<sequence length="353" mass="40010">MRFPYVHDRSRLAEDSSGVKHISRRYKGFPLLSIILSFNVTTILIGGFMLSLTFTILFALIFWAIDQDCYVASDVTMGKEGVTFQKMFALSAQTFTTVGYGGIYVRCWHTNVLVLLEWFLSLSIGGVIMGVLIINLLSPAPMIRWSKKILLTNWRVSNIYYPTLHQSSSDAGDIEQSLQLSSQKGYGSPMKALCLRTISEANYQITSFKIEAVAYILRVNQDANPTGTFIVPLKLLRSENVLYHQFGACHIIDDTSPLHRLLKDDKLGSIDRIVCKATYHDPRFKADVVSYHTYWSKDIEKDAVFRPMVQAGPGEDVHMSWNNRTYDHADMDAYDRQRKSDVLPSHPFPTGIC</sequence>
<feature type="transmembrane region" description="Helical" evidence="8">
    <location>
        <begin position="118"/>
        <end position="138"/>
    </location>
</feature>
<comment type="caution">
    <text evidence="9">The sequence shown here is derived from an EMBL/GenBank/DDBJ whole genome shotgun (WGS) entry which is preliminary data.</text>
</comment>
<dbReference type="InterPro" id="IPR014756">
    <property type="entry name" value="Ig_E-set"/>
</dbReference>
<keyword evidence="6 7" id="KW-0407">Ion channel</keyword>
<evidence type="ECO:0000256" key="2">
    <source>
        <dbReference type="ARBA" id="ARBA00022538"/>
    </source>
</evidence>
<keyword evidence="8" id="KW-0472">Membrane</keyword>
<dbReference type="SUPFAM" id="SSF81296">
    <property type="entry name" value="E set domains"/>
    <property type="match status" value="1"/>
</dbReference>
<protein>
    <recommendedName>
        <fullName evidence="11">Inward rectifier potassium channel C-terminal domain-containing protein</fullName>
    </recommendedName>
</protein>
<dbReference type="Gene3D" id="2.60.40.1400">
    <property type="entry name" value="G protein-activated inward rectifier potassium channel 1"/>
    <property type="match status" value="1"/>
</dbReference>
<dbReference type="InterPro" id="IPR013518">
    <property type="entry name" value="K_chnl_inward-rec_Kir_cyto"/>
</dbReference>
<comment type="subcellular location">
    <subcellularLocation>
        <location evidence="7">Membrane</location>
        <topology evidence="7">Multi-pass membrane protein</topology>
    </subcellularLocation>
</comment>
<dbReference type="Proteomes" id="UP000266841">
    <property type="component" value="Unassembled WGS sequence"/>
</dbReference>
<evidence type="ECO:0008006" key="11">
    <source>
        <dbReference type="Google" id="ProtNLM"/>
    </source>
</evidence>
<dbReference type="AlphaFoldDB" id="K0QYQ9"/>
<gene>
    <name evidence="9" type="ORF">THAOC_37496</name>
</gene>
<dbReference type="GO" id="GO:1990573">
    <property type="term" value="P:potassium ion import across plasma membrane"/>
    <property type="evidence" value="ECO:0007669"/>
    <property type="project" value="TreeGrafter"/>
</dbReference>